<evidence type="ECO:0000259" key="3">
    <source>
        <dbReference type="Pfam" id="PF24481"/>
    </source>
</evidence>
<reference evidence="4 5" key="1">
    <citation type="submission" date="2020-08" db="EMBL/GenBank/DDBJ databases">
        <title>Sequencing the genomes of 1000 actinobacteria strains.</title>
        <authorList>
            <person name="Klenk H.-P."/>
        </authorList>
    </citation>
    <scope>NUCLEOTIDE SEQUENCE [LARGE SCALE GENOMIC DNA]</scope>
    <source>
        <strain evidence="4 5">DSM 27099</strain>
    </source>
</reference>
<dbReference type="AlphaFoldDB" id="A0A7W4V1B5"/>
<evidence type="ECO:0008006" key="6">
    <source>
        <dbReference type="Google" id="ProtNLM"/>
    </source>
</evidence>
<evidence type="ECO:0000313" key="4">
    <source>
        <dbReference type="EMBL" id="MBB2974465.1"/>
    </source>
</evidence>
<feature type="domain" description="CT398-like coiled coil hairpin" evidence="3">
    <location>
        <begin position="15"/>
        <end position="190"/>
    </location>
</feature>
<dbReference type="InterPro" id="IPR056003">
    <property type="entry name" value="CT398_CC_hairpin"/>
</dbReference>
<accession>A0A7W4V1B5</accession>
<feature type="domain" description="C4-type zinc ribbon" evidence="2">
    <location>
        <begin position="201"/>
        <end position="235"/>
    </location>
</feature>
<keyword evidence="1" id="KW-0175">Coiled coil</keyword>
<feature type="coiled-coil region" evidence="1">
    <location>
        <begin position="58"/>
        <end position="143"/>
    </location>
</feature>
<name>A0A7W4V1B5_9MICO</name>
<comment type="caution">
    <text evidence="4">The sequence shown here is derived from an EMBL/GenBank/DDBJ whole genome shotgun (WGS) entry which is preliminary data.</text>
</comment>
<dbReference type="RefSeq" id="WP_165142951.1">
    <property type="nucleotide sequence ID" value="NZ_CP049255.1"/>
</dbReference>
<proteinExistence type="predicted"/>
<protein>
    <recommendedName>
        <fullName evidence="6">DNA-binding protein</fullName>
    </recommendedName>
</protein>
<dbReference type="Gene3D" id="1.10.287.1490">
    <property type="match status" value="1"/>
</dbReference>
<dbReference type="Pfam" id="PF02591">
    <property type="entry name" value="Zn_ribbon_9"/>
    <property type="match status" value="1"/>
</dbReference>
<dbReference type="Proteomes" id="UP000529310">
    <property type="component" value="Unassembled WGS sequence"/>
</dbReference>
<evidence type="ECO:0000313" key="5">
    <source>
        <dbReference type="Proteomes" id="UP000529310"/>
    </source>
</evidence>
<dbReference type="EMBL" id="JACHWQ010000001">
    <property type="protein sequence ID" value="MBB2974465.1"/>
    <property type="molecule type" value="Genomic_DNA"/>
</dbReference>
<keyword evidence="5" id="KW-1185">Reference proteome</keyword>
<evidence type="ECO:0000259" key="2">
    <source>
        <dbReference type="Pfam" id="PF02591"/>
    </source>
</evidence>
<evidence type="ECO:0000256" key="1">
    <source>
        <dbReference type="SAM" id="Coils"/>
    </source>
</evidence>
<sequence>MKASPTDQRVLLDIAELDARIKSAEIARKNPPQAGRVKELLARRQQLSHELTTRMGARDDVQTEIKRLESDVAVVDARRLRDEQRLQTVTNPKDAQGLESELESLLRRKRALEDTELELMERLEEADASVTEQERIIAEVNDEGQRLSAEAKAAVEASTAEFDAATRDREARASRVPVELLAMYTTLATRSAGAALFRRQTCEGCRMMLSGTDLQDLRQMAADQVATCPECGCILVRTEESGV</sequence>
<gene>
    <name evidence="4" type="ORF">FHX49_000006</name>
</gene>
<organism evidence="4 5">
    <name type="scientific">Microbacterium endophyticum</name>
    <dbReference type="NCBI Taxonomy" id="1526412"/>
    <lineage>
        <taxon>Bacteria</taxon>
        <taxon>Bacillati</taxon>
        <taxon>Actinomycetota</taxon>
        <taxon>Actinomycetes</taxon>
        <taxon>Micrococcales</taxon>
        <taxon>Microbacteriaceae</taxon>
        <taxon>Microbacterium</taxon>
    </lineage>
</organism>
<dbReference type="InterPro" id="IPR003743">
    <property type="entry name" value="Zf-RING_7"/>
</dbReference>
<dbReference type="Pfam" id="PF24481">
    <property type="entry name" value="CT398_CC"/>
    <property type="match status" value="1"/>
</dbReference>